<dbReference type="Gene3D" id="2.20.28.30">
    <property type="entry name" value="RNA polymerase ii, chain L"/>
    <property type="match status" value="1"/>
</dbReference>
<gene>
    <name evidence="2" type="ORF">METZ01_LOCUS316846</name>
</gene>
<dbReference type="EMBL" id="UINC01102399">
    <property type="protein sequence ID" value="SVC63992.1"/>
    <property type="molecule type" value="Genomic_DNA"/>
</dbReference>
<organism evidence="2">
    <name type="scientific">marine metagenome</name>
    <dbReference type="NCBI Taxonomy" id="408172"/>
    <lineage>
        <taxon>unclassified sequences</taxon>
        <taxon>metagenomes</taxon>
        <taxon>ecological metagenomes</taxon>
    </lineage>
</organism>
<dbReference type="NCBIfam" id="TIGR02605">
    <property type="entry name" value="CxxC_CxxC_SSSS"/>
    <property type="match status" value="1"/>
</dbReference>
<feature type="non-terminal residue" evidence="2">
    <location>
        <position position="52"/>
    </location>
</feature>
<evidence type="ECO:0000259" key="1">
    <source>
        <dbReference type="SMART" id="SM00834"/>
    </source>
</evidence>
<reference evidence="2" key="1">
    <citation type="submission" date="2018-05" db="EMBL/GenBank/DDBJ databases">
        <authorList>
            <person name="Lanie J.A."/>
            <person name="Ng W.-L."/>
            <person name="Kazmierczak K.M."/>
            <person name="Andrzejewski T.M."/>
            <person name="Davidsen T.M."/>
            <person name="Wayne K.J."/>
            <person name="Tettelin H."/>
            <person name="Glass J.I."/>
            <person name="Rusch D."/>
            <person name="Podicherti R."/>
            <person name="Tsui H.-C.T."/>
            <person name="Winkler M.E."/>
        </authorList>
    </citation>
    <scope>NUCLEOTIDE SEQUENCE</scope>
</reference>
<dbReference type="AlphaFoldDB" id="A0A382NW71"/>
<dbReference type="SMART" id="SM00834">
    <property type="entry name" value="CxxC_CXXC_SSSS"/>
    <property type="match status" value="1"/>
</dbReference>
<sequence>MPLYEYFCENCQADFTLLQSTDTNKEKSKCSECGSKNTRYKFSSFAAKIQGK</sequence>
<accession>A0A382NW71</accession>
<proteinExistence type="predicted"/>
<protein>
    <recommendedName>
        <fullName evidence="1">Putative regulatory protein FmdB zinc ribbon domain-containing protein</fullName>
    </recommendedName>
</protein>
<feature type="domain" description="Putative regulatory protein FmdB zinc ribbon" evidence="1">
    <location>
        <begin position="1"/>
        <end position="43"/>
    </location>
</feature>
<dbReference type="Pfam" id="PF09723">
    <property type="entry name" value="Zn_ribbon_8"/>
    <property type="match status" value="1"/>
</dbReference>
<evidence type="ECO:0000313" key="2">
    <source>
        <dbReference type="EMBL" id="SVC63992.1"/>
    </source>
</evidence>
<dbReference type="InterPro" id="IPR013429">
    <property type="entry name" value="Regulatory_FmdB_Zinc_ribbon"/>
</dbReference>
<name>A0A382NW71_9ZZZZ</name>